<reference evidence="10 11" key="1">
    <citation type="journal article" date="2016" name="Nat. Commun.">
        <title>Thousands of microbial genomes shed light on interconnected biogeochemical processes in an aquifer system.</title>
        <authorList>
            <person name="Anantharaman K."/>
            <person name="Brown C.T."/>
            <person name="Hug L.A."/>
            <person name="Sharon I."/>
            <person name="Castelle C.J."/>
            <person name="Probst A.J."/>
            <person name="Thomas B.C."/>
            <person name="Singh A."/>
            <person name="Wilkins M.J."/>
            <person name="Karaoz U."/>
            <person name="Brodie E.L."/>
            <person name="Williams K.H."/>
            <person name="Hubbard S.S."/>
            <person name="Banfield J.F."/>
        </authorList>
    </citation>
    <scope>NUCLEOTIDE SEQUENCE [LARGE SCALE GENOMIC DNA]</scope>
</reference>
<keyword evidence="4 7" id="KW-0694">RNA-binding</keyword>
<dbReference type="SUPFAM" id="SSF54814">
    <property type="entry name" value="Prokaryotic type KH domain (KH-domain type II)"/>
    <property type="match status" value="2"/>
</dbReference>
<dbReference type="InterPro" id="IPR009019">
    <property type="entry name" value="KH_sf_prok-type"/>
</dbReference>
<dbReference type="SUPFAM" id="SSF50249">
    <property type="entry name" value="Nucleic acid-binding proteins"/>
    <property type="match status" value="1"/>
</dbReference>
<feature type="compositionally biased region" description="Basic and acidic residues" evidence="8">
    <location>
        <begin position="395"/>
        <end position="420"/>
    </location>
</feature>
<dbReference type="InterPro" id="IPR010213">
    <property type="entry name" value="TF_NusA"/>
</dbReference>
<dbReference type="GO" id="GO:0003700">
    <property type="term" value="F:DNA-binding transcription factor activity"/>
    <property type="evidence" value="ECO:0007669"/>
    <property type="project" value="InterPro"/>
</dbReference>
<comment type="subcellular location">
    <subcellularLocation>
        <location evidence="7">Cytoplasm</location>
    </subcellularLocation>
</comment>
<dbReference type="Pfam" id="PF26594">
    <property type="entry name" value="KH_NusA_2nd"/>
    <property type="match status" value="1"/>
</dbReference>
<dbReference type="Pfam" id="PF13184">
    <property type="entry name" value="KH_NusA_1st"/>
    <property type="match status" value="1"/>
</dbReference>
<dbReference type="PROSITE" id="PS50126">
    <property type="entry name" value="S1"/>
    <property type="match status" value="1"/>
</dbReference>
<feature type="region of interest" description="Disordered" evidence="8">
    <location>
        <begin position="370"/>
        <end position="427"/>
    </location>
</feature>
<sequence length="427" mass="47302">MDLKTVIQTINQIAEEKGIDPTRVTEAIENSLAAAYRREYLDRGANVKAKLNKKTGEVHFFKAREVVDETTVRMTDEEPASDTEEEENKLPRYNPERHILLDEARQEKKDAQLGEELEFSLPSQIEFGRIAAQNAKQVILQSLREAERESVANEFKDKEGKIVSGVVQRFERGNVYIDLGRTTGVMFANESIPGEHYRVGERLRFYVVAVQREIRGPGTGVVLSRSHPDFVSELFAMEIPEIADGVVEIKTVVREPGSRTKIAVASNAEEIDPVGSCVGQRGTRIMAISNELGQEKIDVVEWSEDTEEFIANSLSPAKVRSVEIAGGREAKVLVTDDQLSLAIGRGGQNVRLAAKLTGWKIDVRSQARPNERLEGGVADAEVRSVAQDEAEDGEEPVKPDVSDQEKPAKEKPVPKGDKKSGSKKTKD</sequence>
<dbReference type="Pfam" id="PF08529">
    <property type="entry name" value="NusA_N"/>
    <property type="match status" value="1"/>
</dbReference>
<dbReference type="InterPro" id="IPR013735">
    <property type="entry name" value="TF_NusA_N"/>
</dbReference>
<keyword evidence="5 7" id="KW-0805">Transcription regulation</keyword>
<comment type="subunit">
    <text evidence="7">Monomer. Binds directly to the core enzyme of the DNA-dependent RNA polymerase and to nascent RNA.</text>
</comment>
<dbReference type="FunFam" id="3.30.300.20:FF:000005">
    <property type="entry name" value="Transcription termination/antitermination protein NusA"/>
    <property type="match status" value="1"/>
</dbReference>
<dbReference type="PANTHER" id="PTHR22648:SF0">
    <property type="entry name" value="TRANSCRIPTION TERMINATION_ANTITERMINATION PROTEIN NUSA"/>
    <property type="match status" value="1"/>
</dbReference>
<evidence type="ECO:0000313" key="11">
    <source>
        <dbReference type="Proteomes" id="UP000177062"/>
    </source>
</evidence>
<dbReference type="HAMAP" id="MF_00945_B">
    <property type="entry name" value="NusA_B"/>
    <property type="match status" value="1"/>
</dbReference>
<dbReference type="InterPro" id="IPR025249">
    <property type="entry name" value="TF_NusA_KH_1st"/>
</dbReference>
<dbReference type="Gene3D" id="2.40.50.140">
    <property type="entry name" value="Nucleic acid-binding proteins"/>
    <property type="match status" value="1"/>
</dbReference>
<evidence type="ECO:0000256" key="4">
    <source>
        <dbReference type="ARBA" id="ARBA00022884"/>
    </source>
</evidence>
<dbReference type="CDD" id="cd04455">
    <property type="entry name" value="S1_NusA"/>
    <property type="match status" value="1"/>
</dbReference>
<proteinExistence type="inferred from homology"/>
<dbReference type="GO" id="GO:0005829">
    <property type="term" value="C:cytosol"/>
    <property type="evidence" value="ECO:0007669"/>
    <property type="project" value="TreeGrafter"/>
</dbReference>
<keyword evidence="3 7" id="KW-0889">Transcription antitermination</keyword>
<evidence type="ECO:0000256" key="6">
    <source>
        <dbReference type="ARBA" id="ARBA00023163"/>
    </source>
</evidence>
<dbReference type="GO" id="GO:0006353">
    <property type="term" value="P:DNA-templated transcription termination"/>
    <property type="evidence" value="ECO:0007669"/>
    <property type="project" value="UniProtKB-UniRule"/>
</dbReference>
<evidence type="ECO:0000256" key="8">
    <source>
        <dbReference type="SAM" id="MobiDB-lite"/>
    </source>
</evidence>
<keyword evidence="1 7" id="KW-0806">Transcription termination</keyword>
<dbReference type="InterPro" id="IPR003029">
    <property type="entry name" value="S1_domain"/>
</dbReference>
<dbReference type="CDD" id="cd02134">
    <property type="entry name" value="KH-II_NusA_rpt1"/>
    <property type="match status" value="1"/>
</dbReference>
<dbReference type="InterPro" id="IPR004087">
    <property type="entry name" value="KH_dom"/>
</dbReference>
<dbReference type="Proteomes" id="UP000177062">
    <property type="component" value="Unassembled WGS sequence"/>
</dbReference>
<comment type="caution">
    <text evidence="10">The sequence shown here is derived from an EMBL/GenBank/DDBJ whole genome shotgun (WGS) entry which is preliminary data.</text>
</comment>
<dbReference type="InterPro" id="IPR058582">
    <property type="entry name" value="KH_NusA_2nd"/>
</dbReference>
<dbReference type="SMART" id="SM00316">
    <property type="entry name" value="S1"/>
    <property type="match status" value="1"/>
</dbReference>
<evidence type="ECO:0000256" key="7">
    <source>
        <dbReference type="HAMAP-Rule" id="MF_00945"/>
    </source>
</evidence>
<protein>
    <recommendedName>
        <fullName evidence="7">Transcription termination/antitermination protein NusA</fullName>
    </recommendedName>
</protein>
<dbReference type="EMBL" id="MHIT01000020">
    <property type="protein sequence ID" value="OGY56698.1"/>
    <property type="molecule type" value="Genomic_DNA"/>
</dbReference>
<name>A0A1G1YWC8_9BACT</name>
<comment type="similarity">
    <text evidence="7">Belongs to the NusA family.</text>
</comment>
<dbReference type="PANTHER" id="PTHR22648">
    <property type="entry name" value="TRANSCRIPTION TERMINATION FACTOR NUSA"/>
    <property type="match status" value="1"/>
</dbReference>
<dbReference type="CDD" id="cd22529">
    <property type="entry name" value="KH-II_NusA_rpt2"/>
    <property type="match status" value="1"/>
</dbReference>
<dbReference type="NCBIfam" id="TIGR01953">
    <property type="entry name" value="NusA"/>
    <property type="match status" value="1"/>
</dbReference>
<dbReference type="Gene3D" id="3.30.1480.10">
    <property type="entry name" value="NusA, N-terminal domain"/>
    <property type="match status" value="1"/>
</dbReference>
<evidence type="ECO:0000259" key="9">
    <source>
        <dbReference type="PROSITE" id="PS50126"/>
    </source>
</evidence>
<comment type="function">
    <text evidence="7">Participates in both transcription termination and antitermination.</text>
</comment>
<dbReference type="SMART" id="SM00322">
    <property type="entry name" value="KH"/>
    <property type="match status" value="2"/>
</dbReference>
<evidence type="ECO:0000256" key="2">
    <source>
        <dbReference type="ARBA" id="ARBA00022490"/>
    </source>
</evidence>
<dbReference type="GO" id="GO:0031564">
    <property type="term" value="P:transcription antitermination"/>
    <property type="evidence" value="ECO:0007669"/>
    <property type="project" value="UniProtKB-UniRule"/>
</dbReference>
<accession>A0A1G1YWC8</accession>
<dbReference type="SUPFAM" id="SSF69705">
    <property type="entry name" value="Transcription factor NusA, N-terminal domain"/>
    <property type="match status" value="1"/>
</dbReference>
<dbReference type="InterPro" id="IPR036555">
    <property type="entry name" value="NusA_N_sf"/>
</dbReference>
<keyword evidence="6 7" id="KW-0804">Transcription</keyword>
<dbReference type="PROSITE" id="PS50084">
    <property type="entry name" value="KH_TYPE_1"/>
    <property type="match status" value="1"/>
</dbReference>
<evidence type="ECO:0000256" key="5">
    <source>
        <dbReference type="ARBA" id="ARBA00023015"/>
    </source>
</evidence>
<dbReference type="Gene3D" id="3.30.300.20">
    <property type="match status" value="2"/>
</dbReference>
<evidence type="ECO:0000256" key="3">
    <source>
        <dbReference type="ARBA" id="ARBA00022814"/>
    </source>
</evidence>
<dbReference type="FunFam" id="3.30.300.20:FF:000002">
    <property type="entry name" value="Transcription termination/antitermination protein NusA"/>
    <property type="match status" value="1"/>
</dbReference>
<organism evidence="10 11">
    <name type="scientific">Candidatus Colwellbacteria bacterium RBG_13_48_8</name>
    <dbReference type="NCBI Taxonomy" id="1797685"/>
    <lineage>
        <taxon>Bacteria</taxon>
        <taxon>Candidatus Colwelliibacteriota</taxon>
    </lineage>
</organism>
<dbReference type="InterPro" id="IPR012340">
    <property type="entry name" value="NA-bd_OB-fold"/>
</dbReference>
<keyword evidence="2 7" id="KW-0963">Cytoplasm</keyword>
<dbReference type="InterPro" id="IPR015946">
    <property type="entry name" value="KH_dom-like_a/b"/>
</dbReference>
<feature type="domain" description="S1 motif" evidence="9">
    <location>
        <begin position="160"/>
        <end position="226"/>
    </location>
</feature>
<evidence type="ECO:0000256" key="1">
    <source>
        <dbReference type="ARBA" id="ARBA00022472"/>
    </source>
</evidence>
<dbReference type="AlphaFoldDB" id="A0A1G1YWC8"/>
<dbReference type="Pfam" id="PF00575">
    <property type="entry name" value="S1"/>
    <property type="match status" value="1"/>
</dbReference>
<gene>
    <name evidence="7" type="primary">nusA</name>
    <name evidence="10" type="ORF">A2Y84_02105</name>
</gene>
<dbReference type="GO" id="GO:0003723">
    <property type="term" value="F:RNA binding"/>
    <property type="evidence" value="ECO:0007669"/>
    <property type="project" value="UniProtKB-UniRule"/>
</dbReference>
<dbReference type="InterPro" id="IPR030842">
    <property type="entry name" value="TF_NusA_bacterial"/>
</dbReference>
<evidence type="ECO:0000313" key="10">
    <source>
        <dbReference type="EMBL" id="OGY56698.1"/>
    </source>
</evidence>